<evidence type="ECO:0000313" key="2">
    <source>
        <dbReference type="EMBL" id="APY01323.1"/>
    </source>
</evidence>
<dbReference type="KEGG" id="lvn:BWR22_13760"/>
<sequence length="419" mass="48426">MKTFALTLSIILFSLTFVQSQTILDLKVQGNKKIKSTFVVKISRAKAGTVLDSTVLEEDIKRLKRLPAVAHAYYQVFKSHDEKYNVFYNIEENFTIIPSVNFYTTNDDEFAYRAGLYEFNLLGRNMIFGGFYQKDIYSSYGINFRAPYLFSRQLGLAINHQDLTTQEPVFFDNTTADYKYRNKAFEILGLYEINFNNRIELGINYFTEDYEYKFGATNPDVPLNLNVKKLLYKAIYEFNNLDYDYQYVEGFKSILNLQYVTSRSEDLPEFVIGWNDFNYYKKVLNKGNWATRLRIGFATNSETPFAPFSVDNNINIRGVGNTIDRGTGAIVLNTEYRHTLYEKNWFALQGNAFFDAGSWRNPGGDLGDFGQADNIRVYPGIGLRFIHKRIFNAIFRIDYGYGVTKGDTQGLVFGIGQYF</sequence>
<protein>
    <submittedName>
        <fullName evidence="2">Outer membrane protein assembly factor</fullName>
    </submittedName>
</protein>
<dbReference type="Gene3D" id="3.10.20.310">
    <property type="entry name" value="membrane protein fhac"/>
    <property type="match status" value="1"/>
</dbReference>
<dbReference type="Proteomes" id="UP000187506">
    <property type="component" value="Chromosome"/>
</dbReference>
<dbReference type="Gene3D" id="2.40.160.50">
    <property type="entry name" value="membrane protein fhac: a member of the omp85/tpsb transporter family"/>
    <property type="match status" value="1"/>
</dbReference>
<proteinExistence type="predicted"/>
<gene>
    <name evidence="2" type="ORF">BWR22_13760</name>
</gene>
<dbReference type="EMBL" id="CP019352">
    <property type="protein sequence ID" value="APY01323.1"/>
    <property type="molecule type" value="Genomic_DNA"/>
</dbReference>
<keyword evidence="1" id="KW-0732">Signal</keyword>
<keyword evidence="3" id="KW-1185">Reference proteome</keyword>
<reference evidence="2 3" key="1">
    <citation type="submission" date="2017-01" db="EMBL/GenBank/DDBJ databases">
        <title>Complete genome of Lacinutrix venerupis DOK2-8 isolated from seawater in Dokdo.</title>
        <authorList>
            <person name="Chi W.-J."/>
            <person name="Kim J.H."/>
        </authorList>
    </citation>
    <scope>NUCLEOTIDE SEQUENCE [LARGE SCALE GENOMIC DNA]</scope>
    <source>
        <strain evidence="2 3">DOK2-8</strain>
    </source>
</reference>
<feature type="signal peptide" evidence="1">
    <location>
        <begin position="1"/>
        <end position="20"/>
    </location>
</feature>
<name>A0AAC9LPG1_9FLAO</name>
<dbReference type="RefSeq" id="WP_076734225.1">
    <property type="nucleotide sequence ID" value="NZ_CP019352.1"/>
</dbReference>
<organism evidence="2 3">
    <name type="scientific">Lacinutrix venerupis</name>
    <dbReference type="NCBI Taxonomy" id="1486034"/>
    <lineage>
        <taxon>Bacteria</taxon>
        <taxon>Pseudomonadati</taxon>
        <taxon>Bacteroidota</taxon>
        <taxon>Flavobacteriia</taxon>
        <taxon>Flavobacteriales</taxon>
        <taxon>Flavobacteriaceae</taxon>
        <taxon>Lacinutrix</taxon>
    </lineage>
</organism>
<evidence type="ECO:0000313" key="3">
    <source>
        <dbReference type="Proteomes" id="UP000187506"/>
    </source>
</evidence>
<evidence type="ECO:0000256" key="1">
    <source>
        <dbReference type="SAM" id="SignalP"/>
    </source>
</evidence>
<feature type="chain" id="PRO_5042183495" evidence="1">
    <location>
        <begin position="21"/>
        <end position="419"/>
    </location>
</feature>
<accession>A0AAC9LPG1</accession>
<dbReference type="AlphaFoldDB" id="A0AAC9LPG1"/>